<dbReference type="PANTHER" id="PTHR10578">
    <property type="entry name" value="S -2-HYDROXY-ACID OXIDASE-RELATED"/>
    <property type="match status" value="1"/>
</dbReference>
<feature type="binding site" evidence="5">
    <location>
        <position position="336"/>
    </location>
    <ligand>
        <name>FMN</name>
        <dbReference type="ChEBI" id="CHEBI:58210"/>
    </ligand>
</feature>
<gene>
    <name evidence="7" type="ORF">N801_18350</name>
</gene>
<dbReference type="InterPro" id="IPR037396">
    <property type="entry name" value="FMN_HAD"/>
</dbReference>
<evidence type="ECO:0000256" key="4">
    <source>
        <dbReference type="PIRSR" id="PIRSR000138-1"/>
    </source>
</evidence>
<dbReference type="GO" id="GO:0010181">
    <property type="term" value="F:FMN binding"/>
    <property type="evidence" value="ECO:0007669"/>
    <property type="project" value="InterPro"/>
</dbReference>
<feature type="binding site" evidence="5">
    <location>
        <position position="159"/>
    </location>
    <ligand>
        <name>FMN</name>
        <dbReference type="ChEBI" id="CHEBI:58210"/>
    </ligand>
</feature>
<feature type="domain" description="FMN hydroxy acid dehydrogenase" evidence="6">
    <location>
        <begin position="29"/>
        <end position="443"/>
    </location>
</feature>
<dbReference type="STRING" id="1385519.N801_18350"/>
<feature type="binding site" evidence="5">
    <location>
        <position position="187"/>
    </location>
    <ligand>
        <name>FMN</name>
        <dbReference type="ChEBI" id="CHEBI:58210"/>
    </ligand>
</feature>
<evidence type="ECO:0000256" key="2">
    <source>
        <dbReference type="ARBA" id="ARBA00023002"/>
    </source>
</evidence>
<dbReference type="OrthoDB" id="9770452at2"/>
<evidence type="ECO:0000259" key="6">
    <source>
        <dbReference type="PROSITE" id="PS51349"/>
    </source>
</evidence>
<keyword evidence="2" id="KW-0560">Oxidoreductase</keyword>
<dbReference type="InterPro" id="IPR000262">
    <property type="entry name" value="FMN-dep_DH"/>
</dbReference>
<feature type="binding site" evidence="5">
    <location>
        <position position="341"/>
    </location>
    <ligand>
        <name>glyoxylate</name>
        <dbReference type="ChEBI" id="CHEBI:36655"/>
    </ligand>
</feature>
<organism evidence="7 8">
    <name type="scientific">Knoellia aerolata DSM 18566</name>
    <dbReference type="NCBI Taxonomy" id="1385519"/>
    <lineage>
        <taxon>Bacteria</taxon>
        <taxon>Bacillati</taxon>
        <taxon>Actinomycetota</taxon>
        <taxon>Actinomycetes</taxon>
        <taxon>Micrococcales</taxon>
        <taxon>Intrasporangiaceae</taxon>
        <taxon>Knoellia</taxon>
    </lineage>
</organism>
<dbReference type="InterPro" id="IPR008259">
    <property type="entry name" value="FMN_hydac_DH_AS"/>
</dbReference>
<feature type="binding site" evidence="5">
    <location>
        <position position="314"/>
    </location>
    <ligand>
        <name>FMN</name>
        <dbReference type="ChEBI" id="CHEBI:58210"/>
    </ligand>
</feature>
<dbReference type="Pfam" id="PF01070">
    <property type="entry name" value="FMN_dh"/>
    <property type="match status" value="1"/>
</dbReference>
<evidence type="ECO:0000313" key="8">
    <source>
        <dbReference type="Proteomes" id="UP000030013"/>
    </source>
</evidence>
<evidence type="ECO:0000256" key="3">
    <source>
        <dbReference type="ARBA" id="ARBA00024042"/>
    </source>
</evidence>
<keyword evidence="5" id="KW-0285">Flavoprotein</keyword>
<accession>A0A0A0JWL2</accession>
<feature type="binding site" evidence="5">
    <location>
        <begin position="392"/>
        <end position="393"/>
    </location>
    <ligand>
        <name>FMN</name>
        <dbReference type="ChEBI" id="CHEBI:58210"/>
    </ligand>
</feature>
<dbReference type="RefSeq" id="WP_035935851.1">
    <property type="nucleotide sequence ID" value="NZ_AVPL01000015.1"/>
</dbReference>
<comment type="cofactor">
    <cofactor evidence="1">
        <name>FMN</name>
        <dbReference type="ChEBI" id="CHEBI:58210"/>
    </cofactor>
</comment>
<evidence type="ECO:0000256" key="1">
    <source>
        <dbReference type="ARBA" id="ARBA00001917"/>
    </source>
</evidence>
<sequence>MTEQTLPEAAVGPGRARQSAIYRRGTLGQAPRVPTAPHELEGRARDAMSDRAWAYVAGGAGAGATMRANRAAFDRWQIVPRVLHGHTTRDLRTEVLGTPLSAPVMLAPIGAAELVAREADVAIARGSAAAGTPYIVSTQGCSPMEATARAMGEVPWWYQLYWSTDERLVDSLIGRAEAAGARALVVTLDTTMLGWRTADLDLGSLPFTQGMGIAQYTSDPRFMEIVRERVAAAGEAASPLAGTAGVEKVRAVAGGARTLLNQSRRHPGGVRDNLRSPVPRAAVETFLDIYSNPGLSWQHIETLRERTTLPVLLKGILHPDDAARAFEAGVDGVIVSNHGGRQVDRSIASLDALVAIRERVGREPVVLVDSGIRTGADVFVALALGADATLLGRPHVYGLALDGADGVRDVIDDVVAELDLTMGLTGAQSIADITRDAFLVPAPAPAAR</sequence>
<dbReference type="AlphaFoldDB" id="A0A0A0JWL2"/>
<comment type="similarity">
    <text evidence="3">Belongs to the FMN-dependent alpha-hydroxy acid dehydrogenase family.</text>
</comment>
<evidence type="ECO:0000256" key="5">
    <source>
        <dbReference type="PIRSR" id="PIRSR000138-2"/>
    </source>
</evidence>
<feature type="binding site" evidence="5">
    <location>
        <begin position="108"/>
        <end position="110"/>
    </location>
    <ligand>
        <name>FMN</name>
        <dbReference type="ChEBI" id="CHEBI:58210"/>
    </ligand>
</feature>
<feature type="binding site" evidence="5">
    <location>
        <begin position="369"/>
        <end position="373"/>
    </location>
    <ligand>
        <name>FMN</name>
        <dbReference type="ChEBI" id="CHEBI:58210"/>
    </ligand>
</feature>
<feature type="binding site" evidence="5">
    <location>
        <position position="55"/>
    </location>
    <ligand>
        <name>glyoxylate</name>
        <dbReference type="ChEBI" id="CHEBI:36655"/>
    </ligand>
</feature>
<feature type="binding site" evidence="5">
    <location>
        <position position="196"/>
    </location>
    <ligand>
        <name>glyoxylate</name>
        <dbReference type="ChEBI" id="CHEBI:36655"/>
    </ligand>
</feature>
<feature type="binding site" evidence="5">
    <location>
        <position position="137"/>
    </location>
    <ligand>
        <name>FMN</name>
        <dbReference type="ChEBI" id="CHEBI:58210"/>
    </ligand>
</feature>
<feature type="binding site" evidence="5">
    <location>
        <position position="338"/>
    </location>
    <ligand>
        <name>glyoxylate</name>
        <dbReference type="ChEBI" id="CHEBI:36655"/>
    </ligand>
</feature>
<name>A0A0A0JWL2_9MICO</name>
<keyword evidence="8" id="KW-1185">Reference proteome</keyword>
<evidence type="ECO:0000313" key="7">
    <source>
        <dbReference type="EMBL" id="KGN41583.1"/>
    </source>
</evidence>
<proteinExistence type="inferred from homology"/>
<dbReference type="SUPFAM" id="SSF51395">
    <property type="entry name" value="FMN-linked oxidoreductases"/>
    <property type="match status" value="1"/>
</dbReference>
<dbReference type="PIRSF" id="PIRSF000138">
    <property type="entry name" value="Al-hdrx_acd_dh"/>
    <property type="match status" value="1"/>
</dbReference>
<dbReference type="eggNOG" id="COG1304">
    <property type="taxonomic scope" value="Bacteria"/>
</dbReference>
<comment type="caution">
    <text evidence="7">The sequence shown here is derived from an EMBL/GenBank/DDBJ whole genome shotgun (WGS) entry which is preliminary data.</text>
</comment>
<feature type="binding site" evidence="5">
    <location>
        <position position="161"/>
    </location>
    <ligand>
        <name>glyoxylate</name>
        <dbReference type="ChEBI" id="CHEBI:36655"/>
    </ligand>
</feature>
<dbReference type="InterPro" id="IPR013785">
    <property type="entry name" value="Aldolase_TIM"/>
</dbReference>
<dbReference type="PANTHER" id="PTHR10578:SF143">
    <property type="entry name" value="FMN-DEPENDENT ALPHA-HYDROXY ACID DEHYDROGENASE PB1A11.03"/>
    <property type="match status" value="1"/>
</dbReference>
<feature type="active site" description="Proton acceptor" evidence="4">
    <location>
        <position position="338"/>
    </location>
</feature>
<dbReference type="GO" id="GO:0004497">
    <property type="term" value="F:monooxygenase activity"/>
    <property type="evidence" value="ECO:0007669"/>
    <property type="project" value="UniProtKB-KW"/>
</dbReference>
<keyword evidence="7" id="KW-0503">Monooxygenase</keyword>
<dbReference type="PROSITE" id="PS51349">
    <property type="entry name" value="FMN_HYDROXY_ACID_DH_2"/>
    <property type="match status" value="1"/>
</dbReference>
<keyword evidence="5" id="KW-0288">FMN</keyword>
<dbReference type="PROSITE" id="PS00557">
    <property type="entry name" value="FMN_HYDROXY_ACID_DH_1"/>
    <property type="match status" value="1"/>
</dbReference>
<dbReference type="InterPro" id="IPR012133">
    <property type="entry name" value="Alpha-hydoxy_acid_DH_FMN"/>
</dbReference>
<dbReference type="EMBL" id="AVPL01000015">
    <property type="protein sequence ID" value="KGN41583.1"/>
    <property type="molecule type" value="Genomic_DNA"/>
</dbReference>
<dbReference type="Proteomes" id="UP000030013">
    <property type="component" value="Unassembled WGS sequence"/>
</dbReference>
<dbReference type="Gene3D" id="3.20.20.70">
    <property type="entry name" value="Aldolase class I"/>
    <property type="match status" value="1"/>
</dbReference>
<protein>
    <submittedName>
        <fullName evidence="7">Lactate 2-monooxygenase</fullName>
    </submittedName>
</protein>
<reference evidence="7 8" key="1">
    <citation type="submission" date="2013-08" db="EMBL/GenBank/DDBJ databases">
        <title>The genome sequence of Knoellia aerolata.</title>
        <authorList>
            <person name="Zhu W."/>
            <person name="Wang G."/>
        </authorList>
    </citation>
    <scope>NUCLEOTIDE SEQUENCE [LARGE SCALE GENOMIC DNA]</scope>
    <source>
        <strain evidence="7 8">DSM 18566</strain>
    </source>
</reference>